<evidence type="ECO:0000313" key="2">
    <source>
        <dbReference type="Proteomes" id="UP000069850"/>
    </source>
</evidence>
<name>A0A0X3BPU0_9EURY</name>
<accession>A0A0X3BPU0</accession>
<sequence length="106" mass="11690">MCDHDTRKSFTLFCGPWCVRGTTTSQGCKILDAMGHECYVKSTEVIPKYLCRGGVPLPVPARTFGAQTPLPWSVVARNTSSFSHRSHGLAVVPRDMLPSEKRCHAI</sequence>
<dbReference type="AlphaFoldDB" id="A0A0X3BPU0"/>
<protein>
    <submittedName>
        <fullName evidence="1">Uncharacterized protein</fullName>
    </submittedName>
</protein>
<reference evidence="1 2" key="1">
    <citation type="submission" date="2016-01" db="EMBL/GenBank/DDBJ databases">
        <authorList>
            <person name="Manzoor S."/>
        </authorList>
    </citation>
    <scope>NUCLEOTIDE SEQUENCE [LARGE SCALE GENOMIC DNA]</scope>
    <source>
        <strain evidence="1">Methanoculleus sp MAB1</strain>
    </source>
</reference>
<gene>
    <name evidence="1" type="ORF">MMAB1_2331</name>
</gene>
<dbReference type="Proteomes" id="UP000069850">
    <property type="component" value="Chromosome 1"/>
</dbReference>
<evidence type="ECO:0000313" key="1">
    <source>
        <dbReference type="EMBL" id="CVK33544.1"/>
    </source>
</evidence>
<dbReference type="EMBL" id="LT158599">
    <property type="protein sequence ID" value="CVK33544.1"/>
    <property type="molecule type" value="Genomic_DNA"/>
</dbReference>
<proteinExistence type="predicted"/>
<dbReference type="KEGG" id="mema:MMAB1_2331"/>
<organism evidence="1 2">
    <name type="scientific">Methanoculleus bourgensis</name>
    <dbReference type="NCBI Taxonomy" id="83986"/>
    <lineage>
        <taxon>Archaea</taxon>
        <taxon>Methanobacteriati</taxon>
        <taxon>Methanobacteriota</taxon>
        <taxon>Stenosarchaea group</taxon>
        <taxon>Methanomicrobia</taxon>
        <taxon>Methanomicrobiales</taxon>
        <taxon>Methanomicrobiaceae</taxon>
        <taxon>Methanoculleus</taxon>
    </lineage>
</organism>